<reference evidence="1" key="2">
    <citation type="submission" date="2018-04" db="EMBL/GenBank/DDBJ databases">
        <title>OnivRS2 (Oryza nivara Reference Sequence Version 2).</title>
        <authorList>
            <person name="Zhang J."/>
            <person name="Kudrna D."/>
            <person name="Lee S."/>
            <person name="Talag J."/>
            <person name="Rajasekar S."/>
            <person name="Welchert J."/>
            <person name="Hsing Y.-I."/>
            <person name="Wing R.A."/>
        </authorList>
    </citation>
    <scope>NUCLEOTIDE SEQUENCE [LARGE SCALE GENOMIC DNA]</scope>
    <source>
        <strain evidence="1">SL10</strain>
    </source>
</reference>
<dbReference type="HOGENOM" id="CLU_527207_0_0_1"/>
<organism evidence="1">
    <name type="scientific">Oryza nivara</name>
    <name type="common">Indian wild rice</name>
    <name type="synonym">Oryza sativa f. spontanea</name>
    <dbReference type="NCBI Taxonomy" id="4536"/>
    <lineage>
        <taxon>Eukaryota</taxon>
        <taxon>Viridiplantae</taxon>
        <taxon>Streptophyta</taxon>
        <taxon>Embryophyta</taxon>
        <taxon>Tracheophyta</taxon>
        <taxon>Spermatophyta</taxon>
        <taxon>Magnoliopsida</taxon>
        <taxon>Liliopsida</taxon>
        <taxon>Poales</taxon>
        <taxon>Poaceae</taxon>
        <taxon>BOP clade</taxon>
        <taxon>Oryzoideae</taxon>
        <taxon>Oryzeae</taxon>
        <taxon>Oryzinae</taxon>
        <taxon>Oryza</taxon>
    </lineage>
</organism>
<protein>
    <recommendedName>
        <fullName evidence="3">RNI-like superfamily protein</fullName>
    </recommendedName>
</protein>
<dbReference type="Proteomes" id="UP000006591">
    <property type="component" value="Chromosome 6"/>
</dbReference>
<dbReference type="Gramene" id="ONIVA06G28040.2">
    <property type="protein sequence ID" value="ONIVA06G28040.2"/>
    <property type="gene ID" value="ONIVA06G28040"/>
</dbReference>
<reference evidence="1" key="1">
    <citation type="submission" date="2015-04" db="UniProtKB">
        <authorList>
            <consortium name="EnsemblPlants"/>
        </authorList>
    </citation>
    <scope>IDENTIFICATION</scope>
    <source>
        <strain evidence="1">SL10</strain>
    </source>
</reference>
<dbReference type="EnsemblPlants" id="ONIVA06G28040.2">
    <property type="protein sequence ID" value="ONIVA06G28040.2"/>
    <property type="gene ID" value="ONIVA06G28040"/>
</dbReference>
<name>A0A0E0HUL1_ORYNI</name>
<proteinExistence type="predicted"/>
<dbReference type="STRING" id="4536.A0A0E0HUL1"/>
<accession>A0A0E0HUL1</accession>
<dbReference type="AlphaFoldDB" id="A0A0E0HUL1"/>
<evidence type="ECO:0008006" key="3">
    <source>
        <dbReference type="Google" id="ProtNLM"/>
    </source>
</evidence>
<dbReference type="eggNOG" id="ENOG502QTW3">
    <property type="taxonomic scope" value="Eukaryota"/>
</dbReference>
<evidence type="ECO:0000313" key="2">
    <source>
        <dbReference type="Proteomes" id="UP000006591"/>
    </source>
</evidence>
<keyword evidence="2" id="KW-1185">Reference proteome</keyword>
<dbReference type="SUPFAM" id="SSF52047">
    <property type="entry name" value="RNI-like"/>
    <property type="match status" value="1"/>
</dbReference>
<dbReference type="OMA" id="RWWWRRS"/>
<sequence length="556" mass="59995">MEKGKSVVAELAASLRDVEVTPRRKPANSPTNKARPRKLVSLCLGILGQHLEDIITDISEFSTFFPPHIKLAILSIARRRRLLNDEVLISLADSSWEILDISGSDVSDIGLATVANISNNLWAIDISRCERITAAAVSEVICHCPSLEILRCGYELQQNTSIRYENELKSHDCRGCPGSESTARRSVYLLKPKLNTLEEDSWEELDTVEIGGGAESLRWLVWPKIDDNSKEIISMECPRITVNPQPSPFDLRGHKVPAEALASVPLDHSIIADIDPKTWAVAAAPRRPTVPTNPNAPPEIPIAEKFRLAYVEREARLAPKRAKRERQQRRRAEREYLMNDINAKSVALAAQPEESVCQCAASISDGAATANASMNTSAASAAVVGGGGRNTTVLAAASFFRSGYLGPLTAPRKCGTPAPSPAAAAAVGGGEDGGSVFAGGDASTATAAAAAADRSERAMTLESRSRASAPGRRKRWWWRRSSAWTGAPGGEDLRDGERSSSWRRWWWQSMGEGDACAMADSSAGRFGEFGRGGGGGGARRRLEFIAAAWRESEAGR</sequence>
<evidence type="ECO:0000313" key="1">
    <source>
        <dbReference type="EnsemblPlants" id="ONIVA06G28040.2"/>
    </source>
</evidence>
<dbReference type="Gene3D" id="3.80.10.10">
    <property type="entry name" value="Ribonuclease Inhibitor"/>
    <property type="match status" value="1"/>
</dbReference>
<dbReference type="InterPro" id="IPR032675">
    <property type="entry name" value="LRR_dom_sf"/>
</dbReference>